<keyword evidence="2" id="KW-1185">Reference proteome</keyword>
<protein>
    <recommendedName>
        <fullName evidence="3">Sel1 repeat family protein</fullName>
    </recommendedName>
</protein>
<dbReference type="AlphaFoldDB" id="A0A254T7J5"/>
<sequence length="201" mass="21759">MPVIRAARAGDPAAQLTLGRHYLFGGSGLPRNPMSALHWLDRAARRQVEEAWMLIGEHVSYETARHATSVGELLPWYERAFNAGVAQAGLTLARLVMENASLRDAWQEKAMKALHAAAQANLPEAQWLLAQQGGGSPASGKVVRDVRKPSSSPLEWAASAADAGILAARYALAERAWAVADYAAFLRWSLPLARELLQRGG</sequence>
<organism evidence="1 2">
    <name type="scientific">Noviherbaspirillum denitrificans</name>
    <dbReference type="NCBI Taxonomy" id="1968433"/>
    <lineage>
        <taxon>Bacteria</taxon>
        <taxon>Pseudomonadati</taxon>
        <taxon>Pseudomonadota</taxon>
        <taxon>Betaproteobacteria</taxon>
        <taxon>Burkholderiales</taxon>
        <taxon>Oxalobacteraceae</taxon>
        <taxon>Noviherbaspirillum</taxon>
    </lineage>
</organism>
<dbReference type="InterPro" id="IPR011990">
    <property type="entry name" value="TPR-like_helical_dom_sf"/>
</dbReference>
<name>A0A254T7J5_9BURK</name>
<proteinExistence type="predicted"/>
<evidence type="ECO:0000313" key="2">
    <source>
        <dbReference type="Proteomes" id="UP000197535"/>
    </source>
</evidence>
<accession>A0A254T7J5</accession>
<dbReference type="Proteomes" id="UP000197535">
    <property type="component" value="Unassembled WGS sequence"/>
</dbReference>
<dbReference type="SMART" id="SM00671">
    <property type="entry name" value="SEL1"/>
    <property type="match status" value="1"/>
</dbReference>
<dbReference type="SUPFAM" id="SSF81901">
    <property type="entry name" value="HCP-like"/>
    <property type="match status" value="1"/>
</dbReference>
<dbReference type="EMBL" id="LSTO01000002">
    <property type="protein sequence ID" value="OWW18621.1"/>
    <property type="molecule type" value="Genomic_DNA"/>
</dbReference>
<evidence type="ECO:0008006" key="3">
    <source>
        <dbReference type="Google" id="ProtNLM"/>
    </source>
</evidence>
<reference evidence="1 2" key="1">
    <citation type="submission" date="2016-02" db="EMBL/GenBank/DDBJ databases">
        <authorList>
            <person name="Wen L."/>
            <person name="He K."/>
            <person name="Yang H."/>
        </authorList>
    </citation>
    <scope>NUCLEOTIDE SEQUENCE [LARGE SCALE GENOMIC DNA]</scope>
    <source>
        <strain evidence="1 2">TSA40</strain>
    </source>
</reference>
<evidence type="ECO:0000313" key="1">
    <source>
        <dbReference type="EMBL" id="OWW18621.1"/>
    </source>
</evidence>
<dbReference type="Gene3D" id="1.25.40.10">
    <property type="entry name" value="Tetratricopeptide repeat domain"/>
    <property type="match status" value="1"/>
</dbReference>
<comment type="caution">
    <text evidence="1">The sequence shown here is derived from an EMBL/GenBank/DDBJ whole genome shotgun (WGS) entry which is preliminary data.</text>
</comment>
<gene>
    <name evidence="1" type="ORF">AYR66_03265</name>
</gene>
<dbReference type="InterPro" id="IPR006597">
    <property type="entry name" value="Sel1-like"/>
</dbReference>